<organism evidence="1 2">
    <name type="scientific">Nelumbo nucifera</name>
    <name type="common">Sacred lotus</name>
    <dbReference type="NCBI Taxonomy" id="4432"/>
    <lineage>
        <taxon>Eukaryota</taxon>
        <taxon>Viridiplantae</taxon>
        <taxon>Streptophyta</taxon>
        <taxon>Embryophyta</taxon>
        <taxon>Tracheophyta</taxon>
        <taxon>Spermatophyta</taxon>
        <taxon>Magnoliopsida</taxon>
        <taxon>Proteales</taxon>
        <taxon>Nelumbonaceae</taxon>
        <taxon>Nelumbo</taxon>
    </lineage>
</organism>
<sequence length="154" mass="17102">MSSCPRSKPKGYQTCYPSRRLVDAVFRYQNQYGSRSDVLDSRPILIKCLASNIIIVTTIEALTYLRAKNQNDENGFPFFASGCSDSPAGHLQIFSVSSLSFPAILIISRETILNLISGSCSNRKPKAAANHHAQRSRTRSRVSLLEITNSITYL</sequence>
<dbReference type="EMBL" id="DUZY01000002">
    <property type="protein sequence ID" value="DAD26994.1"/>
    <property type="molecule type" value="Genomic_DNA"/>
</dbReference>
<gene>
    <name evidence="1" type="ORF">HUJ06_028462</name>
</gene>
<keyword evidence="2" id="KW-1185">Reference proteome</keyword>
<reference evidence="1 2" key="1">
    <citation type="journal article" date="2020" name="Mol. Biol. Evol.">
        <title>Distinct Expression and Methylation Patterns for Genes with Different Fates following a Single Whole-Genome Duplication in Flowering Plants.</title>
        <authorList>
            <person name="Shi T."/>
            <person name="Rahmani R.S."/>
            <person name="Gugger P.F."/>
            <person name="Wang M."/>
            <person name="Li H."/>
            <person name="Zhang Y."/>
            <person name="Li Z."/>
            <person name="Wang Q."/>
            <person name="Van de Peer Y."/>
            <person name="Marchal K."/>
            <person name="Chen J."/>
        </authorList>
    </citation>
    <scope>NUCLEOTIDE SEQUENCE [LARGE SCALE GENOMIC DNA]</scope>
    <source>
        <tissue evidence="1">Leaf</tissue>
    </source>
</reference>
<evidence type="ECO:0000313" key="1">
    <source>
        <dbReference type="EMBL" id="DAD26994.1"/>
    </source>
</evidence>
<dbReference type="Proteomes" id="UP000607653">
    <property type="component" value="Unassembled WGS sequence"/>
</dbReference>
<dbReference type="AlphaFoldDB" id="A0A822XZD3"/>
<proteinExistence type="predicted"/>
<evidence type="ECO:0000313" key="2">
    <source>
        <dbReference type="Proteomes" id="UP000607653"/>
    </source>
</evidence>
<protein>
    <submittedName>
        <fullName evidence="1">Uncharacterized protein</fullName>
    </submittedName>
</protein>
<comment type="caution">
    <text evidence="1">The sequence shown here is derived from an EMBL/GenBank/DDBJ whole genome shotgun (WGS) entry which is preliminary data.</text>
</comment>
<name>A0A822XZD3_NELNU</name>
<accession>A0A822XZD3</accession>